<keyword evidence="1" id="KW-0479">Metal-binding</keyword>
<dbReference type="Pfam" id="PF26102">
    <property type="entry name" value="Ig_SPL7"/>
    <property type="match status" value="1"/>
</dbReference>
<dbReference type="GO" id="GO:0005634">
    <property type="term" value="C:nucleus"/>
    <property type="evidence" value="ECO:0007669"/>
    <property type="project" value="InterPro"/>
</dbReference>
<dbReference type="STRING" id="3818.A0A444ZZV2"/>
<dbReference type="InterPro" id="IPR020069">
    <property type="entry name" value="Ribosomal_bL9_C"/>
</dbReference>
<organism evidence="9 10">
    <name type="scientific">Arachis hypogaea</name>
    <name type="common">Peanut</name>
    <dbReference type="NCBI Taxonomy" id="3818"/>
    <lineage>
        <taxon>Eukaryota</taxon>
        <taxon>Viridiplantae</taxon>
        <taxon>Streptophyta</taxon>
        <taxon>Embryophyta</taxon>
        <taxon>Tracheophyta</taxon>
        <taxon>Spermatophyta</taxon>
        <taxon>Magnoliopsida</taxon>
        <taxon>eudicotyledons</taxon>
        <taxon>Gunneridae</taxon>
        <taxon>Pentapetalae</taxon>
        <taxon>rosids</taxon>
        <taxon>fabids</taxon>
        <taxon>Fabales</taxon>
        <taxon>Fabaceae</taxon>
        <taxon>Papilionoideae</taxon>
        <taxon>50 kb inversion clade</taxon>
        <taxon>dalbergioids sensu lato</taxon>
        <taxon>Dalbergieae</taxon>
        <taxon>Pterocarpus clade</taxon>
        <taxon>Arachis</taxon>
    </lineage>
</organism>
<evidence type="ECO:0000313" key="9">
    <source>
        <dbReference type="EMBL" id="RYR19690.1"/>
    </source>
</evidence>
<feature type="signal peptide" evidence="7">
    <location>
        <begin position="1"/>
        <end position="21"/>
    </location>
</feature>
<dbReference type="InterPro" id="IPR004333">
    <property type="entry name" value="SBP_dom"/>
</dbReference>
<keyword evidence="6" id="KW-0472">Membrane</keyword>
<comment type="caution">
    <text evidence="9">The sequence shown here is derived from an EMBL/GenBank/DDBJ whole genome shotgun (WGS) entry which is preliminary data.</text>
</comment>
<dbReference type="Proteomes" id="UP000289738">
    <property type="component" value="Chromosome B03"/>
</dbReference>
<protein>
    <recommendedName>
        <fullName evidence="8">SBP-type domain-containing protein</fullName>
    </recommendedName>
</protein>
<dbReference type="PANTHER" id="PTHR31251">
    <property type="entry name" value="SQUAMOSA PROMOTER-BINDING-LIKE PROTEIN 4"/>
    <property type="match status" value="1"/>
</dbReference>
<evidence type="ECO:0000256" key="4">
    <source>
        <dbReference type="PROSITE-ProRule" id="PRU00470"/>
    </source>
</evidence>
<keyword evidence="7" id="KW-0732">Signal</keyword>
<evidence type="ECO:0000256" key="2">
    <source>
        <dbReference type="ARBA" id="ARBA00022771"/>
    </source>
</evidence>
<dbReference type="InterPro" id="IPR036893">
    <property type="entry name" value="SBP_sf"/>
</dbReference>
<reference evidence="9 10" key="1">
    <citation type="submission" date="2019-01" db="EMBL/GenBank/DDBJ databases">
        <title>Sequencing of cultivated peanut Arachis hypogaea provides insights into genome evolution and oil improvement.</title>
        <authorList>
            <person name="Chen X."/>
        </authorList>
    </citation>
    <scope>NUCLEOTIDE SEQUENCE [LARGE SCALE GENOMIC DNA]</scope>
    <source>
        <strain evidence="10">cv. Fuhuasheng</strain>
        <tissue evidence="9">Leaves</tissue>
    </source>
</reference>
<gene>
    <name evidence="9" type="ORF">Ahy_B03g064556</name>
</gene>
<name>A0A444ZZV2_ARAHY</name>
<dbReference type="SUPFAM" id="SSF55653">
    <property type="entry name" value="Ribosomal protein L9 C-domain"/>
    <property type="match status" value="1"/>
</dbReference>
<evidence type="ECO:0000256" key="3">
    <source>
        <dbReference type="ARBA" id="ARBA00022833"/>
    </source>
</evidence>
<accession>A0A444ZZV2</accession>
<keyword evidence="3" id="KW-0862">Zinc</keyword>
<evidence type="ECO:0000256" key="6">
    <source>
        <dbReference type="SAM" id="Phobius"/>
    </source>
</evidence>
<keyword evidence="2 4" id="KW-0863">Zinc-finger</keyword>
<evidence type="ECO:0000256" key="5">
    <source>
        <dbReference type="SAM" id="MobiDB-lite"/>
    </source>
</evidence>
<dbReference type="EMBL" id="SDMP01000013">
    <property type="protein sequence ID" value="RYR19690.1"/>
    <property type="molecule type" value="Genomic_DNA"/>
</dbReference>
<dbReference type="Gene3D" id="3.10.430.100">
    <property type="entry name" value="Ribosomal protein L9, C-terminal domain"/>
    <property type="match status" value="1"/>
</dbReference>
<dbReference type="InterPro" id="IPR036791">
    <property type="entry name" value="Ribosomal_bL9_C_sf"/>
</dbReference>
<dbReference type="AlphaFoldDB" id="A0A444ZZV2"/>
<proteinExistence type="predicted"/>
<evidence type="ECO:0000256" key="7">
    <source>
        <dbReference type="SAM" id="SignalP"/>
    </source>
</evidence>
<evidence type="ECO:0000256" key="1">
    <source>
        <dbReference type="ARBA" id="ARBA00022723"/>
    </source>
</evidence>
<dbReference type="PROSITE" id="PS51141">
    <property type="entry name" value="ZF_SBP"/>
    <property type="match status" value="1"/>
</dbReference>
<evidence type="ECO:0000259" key="8">
    <source>
        <dbReference type="PROSITE" id="PS51141"/>
    </source>
</evidence>
<dbReference type="GO" id="GO:0008270">
    <property type="term" value="F:zinc ion binding"/>
    <property type="evidence" value="ECO:0007669"/>
    <property type="project" value="UniProtKB-KW"/>
</dbReference>
<dbReference type="GO" id="GO:0003677">
    <property type="term" value="F:DNA binding"/>
    <property type="evidence" value="ECO:0007669"/>
    <property type="project" value="InterPro"/>
</dbReference>
<feature type="transmembrane region" description="Helical" evidence="6">
    <location>
        <begin position="482"/>
        <end position="503"/>
    </location>
</feature>
<keyword evidence="6" id="KW-1133">Transmembrane helix</keyword>
<feature type="chain" id="PRO_5019123183" description="SBP-type domain-containing protein" evidence="7">
    <location>
        <begin position="22"/>
        <end position="607"/>
    </location>
</feature>
<feature type="domain" description="SBP-type" evidence="8">
    <location>
        <begin position="78"/>
        <end position="157"/>
    </location>
</feature>
<dbReference type="Pfam" id="PF03948">
    <property type="entry name" value="Ribosomal_L9_C"/>
    <property type="match status" value="1"/>
</dbReference>
<dbReference type="Pfam" id="PF03110">
    <property type="entry name" value="SBP"/>
    <property type="match status" value="1"/>
</dbReference>
<dbReference type="InterPro" id="IPR044817">
    <property type="entry name" value="SBP-like"/>
</dbReference>
<feature type="compositionally biased region" description="Basic and acidic residues" evidence="5">
    <location>
        <begin position="157"/>
        <end position="167"/>
    </location>
</feature>
<keyword evidence="10" id="KW-1185">Reference proteome</keyword>
<sequence length="607" mass="69029">MPLHCLDRCLLPSILLCAVRFLAPCTLCPPFLSLSLSRSHQSVIVLWAVDHTLRSRDPPRRGLSHSHSCSHRSLHAVCSRHHLPRSSYPLTVPSLTLDLSLSDIMLPLLCSTARPRDTVNSMASQFFDKFHVLSDFDEGKRSCRRKLERHNNRRQRKPADSRAEASHEPLPVAQNEDSNNDGETGKGLDSSNLSCEINEKEASLDLEDEPVANLNSAPDMQNITNDSVMTFLTSGETQVNSGKDASNLSNSPSYCDNKSAYSSLCQTGRISFKLYDWNPAEFPRRLRHQIFQWLASMPVELEGYIRPRCTILTIFLAMPKNMWIYVRIQLDVHHVICSKLIFLVVCRPNALLFEDPMYYVRDLVAPGKFLSARGNALIYLNDMFFRVMKDGTSMTKFKVNMQAPRLHYVHPTYFEAGKPLEFVACGSNLMQPKFRLLVSFSGKYLKCEYCVPSPHNWTGNNMSCAFENQLYKIYVPHTEETLFGPAFIKVGILLFLLCVAVLYRGRVSELAVSIKSIVFPLLYDYCMHSSVSEFLVLQVKRKYGKGKLIFGSVTAQDLVDIIKAQLQREVDKRIVELLEIHETGEYIAELKLYPEVTVRIRLNVFAN</sequence>
<evidence type="ECO:0000313" key="10">
    <source>
        <dbReference type="Proteomes" id="UP000289738"/>
    </source>
</evidence>
<keyword evidence="6" id="KW-0812">Transmembrane</keyword>
<feature type="region of interest" description="Disordered" evidence="5">
    <location>
        <begin position="146"/>
        <end position="193"/>
    </location>
</feature>
<dbReference type="SUPFAM" id="SSF103612">
    <property type="entry name" value="SBT domain"/>
    <property type="match status" value="1"/>
</dbReference>
<feature type="compositionally biased region" description="Basic residues" evidence="5">
    <location>
        <begin position="146"/>
        <end position="156"/>
    </location>
</feature>
<dbReference type="PANTHER" id="PTHR31251:SF108">
    <property type="entry name" value="SQUAMOSA PROMOTER-BINDING-LIKE PROTEIN 7"/>
    <property type="match status" value="1"/>
</dbReference>